<dbReference type="RefSeq" id="WP_308427661.1">
    <property type="nucleotide sequence ID" value="NZ_BMXB01000025.1"/>
</dbReference>
<protein>
    <recommendedName>
        <fullName evidence="3">Peptidylprolyl isomerase</fullName>
    </recommendedName>
</protein>
<evidence type="ECO:0000313" key="2">
    <source>
        <dbReference type="Proteomes" id="UP000610456"/>
    </source>
</evidence>
<name>A0A918SMX6_9FLAO</name>
<keyword evidence="2" id="KW-1185">Reference proteome</keyword>
<dbReference type="AlphaFoldDB" id="A0A918SMX6"/>
<accession>A0A918SMX6</accession>
<reference evidence="1" key="1">
    <citation type="journal article" date="2014" name="Int. J. Syst. Evol. Microbiol.">
        <title>Complete genome sequence of Corynebacterium casei LMG S-19264T (=DSM 44701T), isolated from a smear-ripened cheese.</title>
        <authorList>
            <consortium name="US DOE Joint Genome Institute (JGI-PGF)"/>
            <person name="Walter F."/>
            <person name="Albersmeier A."/>
            <person name="Kalinowski J."/>
            <person name="Ruckert C."/>
        </authorList>
    </citation>
    <scope>NUCLEOTIDE SEQUENCE</scope>
    <source>
        <strain evidence="1">KCTC 12719</strain>
    </source>
</reference>
<sequence>MIKKPVLFVTVLLLLLASGCNYFEKSEEKEVIAKVNNSYLYKEDIASLVSENITKEDSALIVSNFITRWATQQLLLDRAKVNLSSEQQNEFDKLVSNYRNELYAKAYTDAIIARQLDTTVSREDAQQYYEQNGENFILNEDLVKLRYINLTANNSNLETIKTSFRRFNKEDKQSLLDIAIQFNSYSLNDSVWVKTKQVYDKIGPLTPENELSLLKKQNFMQLEDSLGVYLVFVEDVKLRNEQAPLEYSLPNINQILLNKRKLELIKKLEKDITQDAIKNEQFEIYN</sequence>
<dbReference type="InterPro" id="IPR027304">
    <property type="entry name" value="Trigger_fact/SurA_dom_sf"/>
</dbReference>
<proteinExistence type="predicted"/>
<dbReference type="SUPFAM" id="SSF109998">
    <property type="entry name" value="Triger factor/SurA peptide-binding domain-like"/>
    <property type="match status" value="1"/>
</dbReference>
<dbReference type="Proteomes" id="UP000610456">
    <property type="component" value="Unassembled WGS sequence"/>
</dbReference>
<dbReference type="EMBL" id="BMXB01000025">
    <property type="protein sequence ID" value="GHA50900.1"/>
    <property type="molecule type" value="Genomic_DNA"/>
</dbReference>
<dbReference type="PROSITE" id="PS51257">
    <property type="entry name" value="PROKAR_LIPOPROTEIN"/>
    <property type="match status" value="1"/>
</dbReference>
<evidence type="ECO:0000313" key="1">
    <source>
        <dbReference type="EMBL" id="GHA50900.1"/>
    </source>
</evidence>
<evidence type="ECO:0008006" key="3">
    <source>
        <dbReference type="Google" id="ProtNLM"/>
    </source>
</evidence>
<organism evidence="1 2">
    <name type="scientific">Salinimicrobium marinum</name>
    <dbReference type="NCBI Taxonomy" id="680283"/>
    <lineage>
        <taxon>Bacteria</taxon>
        <taxon>Pseudomonadati</taxon>
        <taxon>Bacteroidota</taxon>
        <taxon>Flavobacteriia</taxon>
        <taxon>Flavobacteriales</taxon>
        <taxon>Flavobacteriaceae</taxon>
        <taxon>Salinimicrobium</taxon>
    </lineage>
</organism>
<gene>
    <name evidence="1" type="ORF">GCM10007103_34580</name>
</gene>
<reference evidence="1" key="2">
    <citation type="submission" date="2020-09" db="EMBL/GenBank/DDBJ databases">
        <authorList>
            <person name="Sun Q."/>
            <person name="Kim S."/>
        </authorList>
    </citation>
    <scope>NUCLEOTIDE SEQUENCE</scope>
    <source>
        <strain evidence="1">KCTC 12719</strain>
    </source>
</reference>
<comment type="caution">
    <text evidence="1">The sequence shown here is derived from an EMBL/GenBank/DDBJ whole genome shotgun (WGS) entry which is preliminary data.</text>
</comment>